<dbReference type="CDD" id="cd00172">
    <property type="entry name" value="serpin"/>
    <property type="match status" value="1"/>
</dbReference>
<dbReference type="PANTHER" id="PTHR11461:SF342">
    <property type="entry name" value="SERINE PROTEASE INHIBITOR 28DC"/>
    <property type="match status" value="1"/>
</dbReference>
<feature type="chain" id="PRO_5035818734" description="Serpin domain-containing protein" evidence="2">
    <location>
        <begin position="20"/>
        <end position="293"/>
    </location>
</feature>
<dbReference type="InterPro" id="IPR042178">
    <property type="entry name" value="Serpin_sf_1"/>
</dbReference>
<feature type="signal peptide" evidence="2">
    <location>
        <begin position="1"/>
        <end position="19"/>
    </location>
</feature>
<comment type="similarity">
    <text evidence="1">Belongs to the serpin family.</text>
</comment>
<dbReference type="InterPro" id="IPR042185">
    <property type="entry name" value="Serpin_sf_2"/>
</dbReference>
<dbReference type="InterPro" id="IPR000215">
    <property type="entry name" value="Serpin_fam"/>
</dbReference>
<feature type="domain" description="Serpin" evidence="3">
    <location>
        <begin position="33"/>
        <end position="293"/>
    </location>
</feature>
<gene>
    <name evidence="4" type="ORF">OFUS_LOCUS3938</name>
</gene>
<name>A0A8S4N7T8_OWEFU</name>
<protein>
    <recommendedName>
        <fullName evidence="3">Serpin domain-containing protein</fullName>
    </recommendedName>
</protein>
<dbReference type="AlphaFoldDB" id="A0A8S4N7T8"/>
<keyword evidence="5" id="KW-1185">Reference proteome</keyword>
<dbReference type="Gene3D" id="3.30.497.10">
    <property type="entry name" value="Antithrombin, subunit I, domain 2"/>
    <property type="match status" value="1"/>
</dbReference>
<dbReference type="OrthoDB" id="671595at2759"/>
<dbReference type="GO" id="GO:0004867">
    <property type="term" value="F:serine-type endopeptidase inhibitor activity"/>
    <property type="evidence" value="ECO:0007669"/>
    <property type="project" value="InterPro"/>
</dbReference>
<dbReference type="PANTHER" id="PTHR11461">
    <property type="entry name" value="SERINE PROTEASE INHIBITOR, SERPIN"/>
    <property type="match status" value="1"/>
</dbReference>
<sequence>MLRVLVVLVYMVTYGGTTGDRTPLGNSINAFALDLYNELLGCMNDSVNDSMVISPFSISTAFGMAYLGAAGDTATQIARVLKYPTNVHEQFEALLTNIAFSDENYKLNAANNVFPLTGLEIRPQYVSDVLQFYLAAIKELDFQKYPEESRQYINEWVSNKTMEKIPELLHRGDVNSGTVLVLVNAIYFKGDWLTQFNPNVTSIVDFYVSPLQRISVDMMHSQDIYRYIEDPVLDAQVLQLPYTGEEVSMIVILPKNQNGLPDLEASLTTSNLDEAIAKLYAPYSSILVDVHLP</sequence>
<dbReference type="GO" id="GO:0005615">
    <property type="term" value="C:extracellular space"/>
    <property type="evidence" value="ECO:0007669"/>
    <property type="project" value="InterPro"/>
</dbReference>
<dbReference type="EMBL" id="CAIIXF020000002">
    <property type="protein sequence ID" value="CAH1776802.1"/>
    <property type="molecule type" value="Genomic_DNA"/>
</dbReference>
<dbReference type="SUPFAM" id="SSF56574">
    <property type="entry name" value="Serpins"/>
    <property type="match status" value="1"/>
</dbReference>
<dbReference type="Pfam" id="PF00079">
    <property type="entry name" value="Serpin"/>
    <property type="match status" value="1"/>
</dbReference>
<evidence type="ECO:0000313" key="5">
    <source>
        <dbReference type="Proteomes" id="UP000749559"/>
    </source>
</evidence>
<accession>A0A8S4N7T8</accession>
<dbReference type="SMART" id="SM00093">
    <property type="entry name" value="SERPIN"/>
    <property type="match status" value="1"/>
</dbReference>
<dbReference type="Proteomes" id="UP000749559">
    <property type="component" value="Unassembled WGS sequence"/>
</dbReference>
<dbReference type="InterPro" id="IPR023796">
    <property type="entry name" value="Serpin_dom"/>
</dbReference>
<reference evidence="4" key="1">
    <citation type="submission" date="2022-03" db="EMBL/GenBank/DDBJ databases">
        <authorList>
            <person name="Martin C."/>
        </authorList>
    </citation>
    <scope>NUCLEOTIDE SEQUENCE</scope>
</reference>
<proteinExistence type="inferred from homology"/>
<evidence type="ECO:0000259" key="3">
    <source>
        <dbReference type="SMART" id="SM00093"/>
    </source>
</evidence>
<dbReference type="Gene3D" id="2.30.39.10">
    <property type="entry name" value="Alpha-1-antitrypsin, domain 1"/>
    <property type="match status" value="1"/>
</dbReference>
<dbReference type="InterPro" id="IPR036186">
    <property type="entry name" value="Serpin_sf"/>
</dbReference>
<comment type="caution">
    <text evidence="4">The sequence shown here is derived from an EMBL/GenBank/DDBJ whole genome shotgun (WGS) entry which is preliminary data.</text>
</comment>
<evidence type="ECO:0000256" key="1">
    <source>
        <dbReference type="RuleBase" id="RU000411"/>
    </source>
</evidence>
<evidence type="ECO:0000313" key="4">
    <source>
        <dbReference type="EMBL" id="CAH1776802.1"/>
    </source>
</evidence>
<organism evidence="4 5">
    <name type="scientific">Owenia fusiformis</name>
    <name type="common">Polychaete worm</name>
    <dbReference type="NCBI Taxonomy" id="6347"/>
    <lineage>
        <taxon>Eukaryota</taxon>
        <taxon>Metazoa</taxon>
        <taxon>Spiralia</taxon>
        <taxon>Lophotrochozoa</taxon>
        <taxon>Annelida</taxon>
        <taxon>Polychaeta</taxon>
        <taxon>Sedentaria</taxon>
        <taxon>Canalipalpata</taxon>
        <taxon>Sabellida</taxon>
        <taxon>Oweniida</taxon>
        <taxon>Oweniidae</taxon>
        <taxon>Owenia</taxon>
    </lineage>
</organism>
<evidence type="ECO:0000256" key="2">
    <source>
        <dbReference type="SAM" id="SignalP"/>
    </source>
</evidence>
<keyword evidence="2" id="KW-0732">Signal</keyword>